<dbReference type="FunFam" id="3.40.50.980:FF:000001">
    <property type="entry name" value="Non-ribosomal peptide synthetase"/>
    <property type="match status" value="2"/>
</dbReference>
<dbReference type="InterPro" id="IPR001242">
    <property type="entry name" value="Condensation_dom"/>
</dbReference>
<evidence type="ECO:0000256" key="2">
    <source>
        <dbReference type="ARBA" id="ARBA00006432"/>
    </source>
</evidence>
<comment type="caution">
    <text evidence="6">The sequence shown here is derived from an EMBL/GenBank/DDBJ whole genome shotgun (WGS) entry which is preliminary data.</text>
</comment>
<dbReference type="NCBIfam" id="TIGR01720">
    <property type="entry name" value="NRPS-para261"/>
    <property type="match status" value="2"/>
</dbReference>
<dbReference type="PANTHER" id="PTHR45398:SF1">
    <property type="entry name" value="ENZYME, PUTATIVE (JCVI)-RELATED"/>
    <property type="match status" value="1"/>
</dbReference>
<sequence length="4108" mass="456662">MQELIESVGQLSAKQRKALAVLLKQKGVNLFDIAPVFKRTAEEPLLLSYAQQRQWFLWQWAPHSAAYNIPTALRLQGPLDVSALERSVQALIERHETLRTVFSQETAQPLQVVLPAGPFALEIHQLSAELANDPDASIQAFVQTQSQKTFDLQHGPLLRAALLQVTPNEHVLVLTLHHIVSDGWSLQVMIEELVQLYAGFNLGHDAGLPALPIQYADYALWQRQWMEAGEQERQLAYWQEKLGGEQPVLELPMDRPRSIEQSFAGASHNLILDAALSNALKAFARQENVTLFVVLLASFQALLHRYSGQADIRVGVPNANRGRVEIERLIGFFVNTQVLKADIDGQMPFVDLLRQVKQTAQEAQAHQDLPFEQLVEALEPGRSFSHSPLFQVMFNHQAERRASVETRLNGLSIEPLEWQSQTAQFDLTLNTTEQAHGIEAVLKYATDLFDAVTIERLAQHWNALLRAIVAEPTQRIGQLPMLDAGQQQRLLAQWNPERVEQPLSQCIHQAIEAQAERHPDAVAVTYSGQRLTYAELNRRANQWAHTLIGRGVGPDVRVGVAVERSLDMIVAILAVLKAGGAYVPLDPGYPDDRLSYMIEDSGIDLLLTQSHLLAQLPVPPGLVCLDLDQAPEHGNEANPVCLTTPDSLAYVIYTSGSTGKPKGALLPHGNVMRLFSSTEHWFDFGPQDSWTLFHSYAFDFSVWEIFGALLYGGKLVVVPHDISRSPEDFYTLLCDENVTVLNQTPSAFKPLMQIASESPRNNALRYVVFGGEALEVQSLRPWFERFGDRAPTLINMYGITETTVHVTYRPLSMADLQQSHSSPIGEPIVDLSWYLLDSSLNLVPQGCIGELYIAGAGLARGYLNQAGMTATRFVPDPFNPQAGERLYRTGDLARLRGDGVIEYIGRIDHQVKIRGFRIELGEIEAQLLKHPDVREAVVLAVDGLSGQQLATWIVANEVLDAEGQGALRDSIKAHLRETLPDYMVPVSWAFLERLPLTANGKLDRKQLPHPEVAQVQEAYAAPRNQLEQRLAEIWQDVLKVERVGLNDNFFELGGDSIISIQVVSRARQAGIRFTPKDIFQHQTVQRLATVAQQSDAVQMQQGDVLGDAVLTPIQHYFFNSDIPARHHWNQSILLTPATALQPAPLEQALLHLQRHHDALRLRYRQTDDGWQQSHAPANQAQALLRTVALDDSAALPALCLDLQRSLDLLDGPLIRAVLVDLPDASQRLLLVIHHLVVDGVSWRILLEDLQTAYQQLSSGQVVRLPAKTSAFKDWGERLQSHARSAELKSELNYWRGQLRDVSVELPLDNPQGQLSNRFERSVDTRLDAERTRQLLQQAPAVYRTQVNDLLLTALARVLCQWTNTDSALVQMEGHGREDLFDDVDLSRTVGWFTSMFPVRLTPDASLETSIKGIKEQLRAIPNKGIGYGLLRHLGSAESQAALNELVQPKVTFNYLGQFDNNFDEDAMWVPATEDKGAGQDENAPMANWLTIDGRVYQGQLSLTWTYSGDVFEESTINALARAYEVALGELIDHCLNHPSGGLTPSDVPLAGLSQAHLDSLPMAAQRIEDIYPLAPMQQGILFHSLYDADASAYVYQMLLDIDGLDVARFQQAWQRVVDRHEVLRAGFIWGRDGLDAPLQVINRQLTLEMPEVDVRGVTDLPAVLEARAQADRERGFDLQNPPLLRLCLLRTADDRHRLIFTCHHILMDGWSNSRMFGEVLQDYAGQPVPSAQGRYRDFLVWLQGQDKAAAEDFWRGQLAELDEPTRLASACHGRMVPGPGKQMHRLHFDAAFTQRLNGFSRQQQVTLNSLVQAAWLLVLQRYTGQATVAFGATVSGRPVDLPGIEQQLGLFINTLPVIASPHATLSVGDWVRSVQDKNLLLRDYEQTPLQDIQRLAQLSGEALFDTLLVFENYPVSEALEANPGGLRFAGLEHREQTNYGLTLIAGASDVLNLDFNYLTEHFAERSVLGLAGHLEEVLRQFLDAPRRLLGEIGLLPLAERQTLAQWNDNQGAYPVERLIPQSFELRVAAHPQARALSHAGTAMSYAELNQRANQLAHHLLALGVGAEVRVGVVMPRSAELVIALMAVLKAGGTYVPLDPDYPADRVAYMLDDSQAKVLLTQQSLLAQLPQTDAQVVLVEAGGEAFAGQSSDNPGVRGDSANLAYVIYTSGSTGKPKGVAIAHRNVQALIHWSAEVYSEDDLQGVLASTSVCFDLSVWEIFVTLARGGSLVMARNALELPDLPERDQVRLINTVPSAIAALQRTGQIPPGVRIINLAGEPLKQTLVDTLYRETAVEHVYDLYGPSEDTTYSTCTHRELGGQANIGRPLVNTTAYMLDGQLQQAPIGVAAELYLAGDGITRGYLFRPGLTAERFLPNPFSSTGERMYRTGDLTRFSDDGRIEYVGRIDHQVKVRGFRIELGEIEARLLAQDSVREGVVLAVDGYSGQQLVAYVVPSDSSLSLEELDNLSAALQSALKAHLPEYMVPAQWLFLEQLPLTPNGKLDRKALPAPDVSQSQREYVAPSTPLEQQLAEVWQDILKIERVGVTDNFFALGGDSIISIQLVSRARQQGIRFTPKDLFQQQTVQKLAAVVAVAHADSASDTPADYPLAQLDQAQLDALPVPADMIEDVYPLSPMQEGMLFHTLSDNGSSLYMQQVSLPIKGLDVERFRQAWEFVIVRQAILRTSFHWQDGLAKPLQVVHRHAPLQMEVLDWRERDASEELIAEFATDERARGFDLADARLQRITLLHLSDDQYQMIWTSHHILMDGWSSSRLFGEVLQYYSKGEIIGENGRYRDFIAWLQAQDQDAQELFWKARLAEVNEPTALSQAMHPRHSADVAGHDAIYSNWDKAQTSRLLQFCRDLRITPNTLIQGAWLLLLQRYTGQRTVTFGATVSGRPESLANVGNMLGLFINTLPIIQTPQADQCLADWLGDVQAYNLDIRDYSQAPLADVQRWSNLGGQALFDSIVVFENFPIDDRLQEENDTDLTFGKSIGHGVTNVPMDLAVMLGDELSIEYLYLRSHFSAEAVVGIRQTMENTLAAMMAAPYERLGNLQRLSHEQLQAAQAWSAEPAHTHQAALLPELISRHAQQQPQAIALQCAGMNLTYAELEQRANRLAHCLIEHGAGPEVVIGVALPRSLEMVVSFLAVLKSGAAYVPLDIEYPPERLAYMIEDSGMALLLTQSSLRSTLPAPQGLLRLEIDHLDESRYADHAPDCRVQEQGLAYLVYTSGSTGRPKGVAVTQGPLSMHCQAIAELYEMDASSCELHFMSFAFDGAHERWLSTLYSGGRLVIRDGCLWTPEQTYQALHDYGITIACFPPAYLKQLAEYAAASGIAPPPVRIYCFGGDAVPDQTFEQVKAALRPQYFTNGYGPTETVVTPMLWKVPVSQHCEAAYAPIGRAVGARSLYVLDEDLNPLPPGFAGELYIGGYGVARGYHGRPDLTCERFVPNPFAAGERLYRSGDLVRLRADGVVDYVGRIDHQVKVRGFRIELGEVEASLRQLASVTDALVIARDSASGKQLIGYVVTATGEDIGDELKAGLRASLPEYMVPTQIVCLSAFPVTPNGKLDRKALPEPEFKTEAYLAPRNEQETLLAEIWAQVLQVEQVGISDNFFELGGDSILSLQVISRVRNHPTLQMDLKLRDLMRYQTIAGIVEQEAAKEGTSQPQADVTQVAAEGLFNLLPIQEWFFAEGMAEAHHYNQSLLLSARQPLDLDALEQALGWIEKHHDSLRLRFSHEGGRWLQRYCDLSEQGEALLWRREADNSEQVEALANLAQRSLKLDDGPVWRVMHVALPDGQARLLVVIHHLVVDTVSWRILLDDLKVAYEACVQGLEPKLPIRTSSYRSFAEALQAQAPVIAEQELGYWLEQLDQPGVDLPCDNLRGKNLVRQQAQARLKLSREHTEQLLKQAPAVYGTQINDLLLSALSRALCRWSQQPSALILLEGHGREDLFESIDLSRSLGWFTSMFPVRLRPDSDDIGQSIVNVQAQLAAIPRKGIGYGVLRHLAGAEVSQQLAELPQARVTFNYLGQFDQSFDEQALLVPALEETGDNYSLKASLGNWLEIVGQVYDGQLALRCIYSSQRYRAGTMDALMSDFQRELEALVEHCMARVG</sequence>
<dbReference type="SUPFAM" id="SSF47336">
    <property type="entry name" value="ACP-like"/>
    <property type="match status" value="3"/>
</dbReference>
<evidence type="ECO:0000313" key="6">
    <source>
        <dbReference type="EMBL" id="RON67346.1"/>
    </source>
</evidence>
<dbReference type="InterPro" id="IPR010060">
    <property type="entry name" value="NRPS_synth"/>
</dbReference>
<dbReference type="EMBL" id="MOBU01000010">
    <property type="protein sequence ID" value="RON67346.1"/>
    <property type="molecule type" value="Genomic_DNA"/>
</dbReference>
<evidence type="ECO:0000259" key="5">
    <source>
        <dbReference type="PROSITE" id="PS50075"/>
    </source>
</evidence>
<dbReference type="PROSITE" id="PS50075">
    <property type="entry name" value="CARRIER"/>
    <property type="match status" value="3"/>
</dbReference>
<dbReference type="InterPro" id="IPR020845">
    <property type="entry name" value="AMP-binding_CS"/>
</dbReference>
<dbReference type="FunFam" id="2.30.38.10:FF:000001">
    <property type="entry name" value="Non-ribosomal peptide synthetase PvdI"/>
    <property type="match status" value="3"/>
</dbReference>
<dbReference type="InterPro" id="IPR036736">
    <property type="entry name" value="ACP-like_sf"/>
</dbReference>
<feature type="domain" description="Carrier" evidence="5">
    <location>
        <begin position="3581"/>
        <end position="3658"/>
    </location>
</feature>
<proteinExistence type="inferred from homology"/>
<organism evidence="6 7">
    <name type="scientific">Pseudomonas fluorescens</name>
    <dbReference type="NCBI Taxonomy" id="294"/>
    <lineage>
        <taxon>Bacteria</taxon>
        <taxon>Pseudomonadati</taxon>
        <taxon>Pseudomonadota</taxon>
        <taxon>Gammaproteobacteria</taxon>
        <taxon>Pseudomonadales</taxon>
        <taxon>Pseudomonadaceae</taxon>
        <taxon>Pseudomonas</taxon>
    </lineage>
</organism>
<dbReference type="Pfam" id="PF13193">
    <property type="entry name" value="AMP-binding_C"/>
    <property type="match status" value="3"/>
</dbReference>
<dbReference type="GO" id="GO:0031177">
    <property type="term" value="F:phosphopantetheine binding"/>
    <property type="evidence" value="ECO:0007669"/>
    <property type="project" value="InterPro"/>
</dbReference>
<dbReference type="NCBIfam" id="NF003417">
    <property type="entry name" value="PRK04813.1"/>
    <property type="match status" value="3"/>
</dbReference>
<dbReference type="CDD" id="cd17643">
    <property type="entry name" value="A_NRPS_Cytc1-like"/>
    <property type="match status" value="1"/>
</dbReference>
<evidence type="ECO:0000313" key="7">
    <source>
        <dbReference type="Proteomes" id="UP000285757"/>
    </source>
</evidence>
<protein>
    <submittedName>
        <fullName evidence="6">Non-ribosomal peptide synthetase</fullName>
    </submittedName>
</protein>
<dbReference type="FunFam" id="1.10.1200.10:FF:000005">
    <property type="entry name" value="Nonribosomal peptide synthetase 1"/>
    <property type="match status" value="3"/>
</dbReference>
<dbReference type="RefSeq" id="WP_123533060.1">
    <property type="nucleotide sequence ID" value="NZ_MOBU01000010.1"/>
</dbReference>
<dbReference type="InterPro" id="IPR006162">
    <property type="entry name" value="Ppantetheine_attach_site"/>
</dbReference>
<dbReference type="InterPro" id="IPR025110">
    <property type="entry name" value="AMP-bd_C"/>
</dbReference>
<dbReference type="InterPro" id="IPR020806">
    <property type="entry name" value="PKS_PP-bd"/>
</dbReference>
<dbReference type="NCBIfam" id="NF004282">
    <property type="entry name" value="PRK05691.1"/>
    <property type="match status" value="6"/>
</dbReference>
<name>A0A423LGB9_PSEFL</name>
<dbReference type="InterPro" id="IPR010071">
    <property type="entry name" value="AA_adenyl_dom"/>
</dbReference>
<feature type="domain" description="Carrier" evidence="5">
    <location>
        <begin position="1021"/>
        <end position="1095"/>
    </location>
</feature>
<evidence type="ECO:0000256" key="3">
    <source>
        <dbReference type="ARBA" id="ARBA00022450"/>
    </source>
</evidence>
<dbReference type="Pfam" id="PF00550">
    <property type="entry name" value="PP-binding"/>
    <property type="match status" value="3"/>
</dbReference>
<dbReference type="FunFam" id="3.30.559.10:FF:000012">
    <property type="entry name" value="Non-ribosomal peptide synthetase"/>
    <property type="match status" value="1"/>
</dbReference>
<keyword evidence="3" id="KW-0596">Phosphopantetheine</keyword>
<dbReference type="CDD" id="cd19543">
    <property type="entry name" value="DCL_NRPS"/>
    <property type="match status" value="2"/>
</dbReference>
<dbReference type="GO" id="GO:0044550">
    <property type="term" value="P:secondary metabolite biosynthetic process"/>
    <property type="evidence" value="ECO:0007669"/>
    <property type="project" value="UniProtKB-ARBA"/>
</dbReference>
<dbReference type="Gene3D" id="3.30.559.10">
    <property type="entry name" value="Chloramphenicol acetyltransferase-like domain"/>
    <property type="match status" value="5"/>
</dbReference>
<dbReference type="Gene3D" id="2.30.38.10">
    <property type="entry name" value="Luciferase, Domain 3"/>
    <property type="match status" value="3"/>
</dbReference>
<dbReference type="Proteomes" id="UP000285757">
    <property type="component" value="Unassembled WGS sequence"/>
</dbReference>
<feature type="domain" description="Carrier" evidence="5">
    <location>
        <begin position="2520"/>
        <end position="2594"/>
    </location>
</feature>
<dbReference type="FunFam" id="3.30.300.30:FF:000010">
    <property type="entry name" value="Enterobactin synthetase component F"/>
    <property type="match status" value="3"/>
</dbReference>
<dbReference type="InterPro" id="IPR009081">
    <property type="entry name" value="PP-bd_ACP"/>
</dbReference>
<dbReference type="SUPFAM" id="SSF56801">
    <property type="entry name" value="Acetyl-CoA synthetase-like"/>
    <property type="match status" value="3"/>
</dbReference>
<gene>
    <name evidence="6" type="ORF">BK671_15375</name>
</gene>
<dbReference type="InterPro" id="IPR023213">
    <property type="entry name" value="CAT-like_dom_sf"/>
</dbReference>
<dbReference type="PANTHER" id="PTHR45398">
    <property type="match status" value="1"/>
</dbReference>
<dbReference type="CDD" id="cd19534">
    <property type="entry name" value="E_NRPS"/>
    <property type="match status" value="2"/>
</dbReference>
<dbReference type="SUPFAM" id="SSF52777">
    <property type="entry name" value="CoA-dependent acyltransferases"/>
    <property type="match status" value="10"/>
</dbReference>
<evidence type="ECO:0000256" key="1">
    <source>
        <dbReference type="ARBA" id="ARBA00001957"/>
    </source>
</evidence>
<dbReference type="Gene3D" id="3.40.50.980">
    <property type="match status" value="6"/>
</dbReference>
<dbReference type="Pfam" id="PF00668">
    <property type="entry name" value="Condensation"/>
    <property type="match status" value="5"/>
</dbReference>
<dbReference type="Gene3D" id="3.30.559.30">
    <property type="entry name" value="Nonribosomal peptide synthetase, condensation domain"/>
    <property type="match status" value="5"/>
</dbReference>
<dbReference type="PROSITE" id="PS00455">
    <property type="entry name" value="AMP_BINDING"/>
    <property type="match status" value="3"/>
</dbReference>
<dbReference type="SMART" id="SM00823">
    <property type="entry name" value="PKS_PP"/>
    <property type="match status" value="3"/>
</dbReference>
<accession>A0A423LGB9</accession>
<dbReference type="GO" id="GO:0003824">
    <property type="term" value="F:catalytic activity"/>
    <property type="evidence" value="ECO:0007669"/>
    <property type="project" value="InterPro"/>
</dbReference>
<dbReference type="Gene3D" id="1.10.1200.10">
    <property type="entry name" value="ACP-like"/>
    <property type="match status" value="3"/>
</dbReference>
<comment type="cofactor">
    <cofactor evidence="1">
        <name>pantetheine 4'-phosphate</name>
        <dbReference type="ChEBI" id="CHEBI:47942"/>
    </cofactor>
</comment>
<reference evidence="6 7" key="1">
    <citation type="submission" date="2016-10" db="EMBL/GenBank/DDBJ databases">
        <title>Comparative genome analysis of multiple Pseudomonas spp. focuses on biocontrol and plant growth promoting traits.</title>
        <authorList>
            <person name="Tao X.-Y."/>
            <person name="Taylor C.G."/>
        </authorList>
    </citation>
    <scope>NUCLEOTIDE SEQUENCE [LARGE SCALE GENOMIC DNA]</scope>
    <source>
        <strain evidence="6 7">24D3</strain>
    </source>
</reference>
<dbReference type="CDD" id="cd19531">
    <property type="entry name" value="LCL_NRPS-like"/>
    <property type="match status" value="1"/>
</dbReference>
<dbReference type="GO" id="GO:0043041">
    <property type="term" value="P:amino acid activation for nonribosomal peptide biosynthetic process"/>
    <property type="evidence" value="ECO:0007669"/>
    <property type="project" value="UniProtKB-ARBA"/>
</dbReference>
<keyword evidence="4" id="KW-0597">Phosphoprotein</keyword>
<dbReference type="Pfam" id="PF00501">
    <property type="entry name" value="AMP-binding"/>
    <property type="match status" value="3"/>
</dbReference>
<comment type="similarity">
    <text evidence="2">Belongs to the ATP-dependent AMP-binding enzyme family.</text>
</comment>
<evidence type="ECO:0000256" key="4">
    <source>
        <dbReference type="ARBA" id="ARBA00022553"/>
    </source>
</evidence>
<dbReference type="PROSITE" id="PS00012">
    <property type="entry name" value="PHOSPHOPANTETHEINE"/>
    <property type="match status" value="3"/>
</dbReference>
<dbReference type="FunFam" id="3.40.50.980:FF:000002">
    <property type="entry name" value="Enterobactin synthetase component F"/>
    <property type="match status" value="1"/>
</dbReference>
<dbReference type="InterPro" id="IPR045851">
    <property type="entry name" value="AMP-bd_C_sf"/>
</dbReference>
<dbReference type="CDD" id="cd17649">
    <property type="entry name" value="A_NRPS_PvdJ-like"/>
    <property type="match status" value="1"/>
</dbReference>
<dbReference type="NCBIfam" id="TIGR01733">
    <property type="entry name" value="AA-adenyl-dom"/>
    <property type="match status" value="3"/>
</dbReference>
<dbReference type="InterPro" id="IPR000873">
    <property type="entry name" value="AMP-dep_synth/lig_dom"/>
</dbReference>
<dbReference type="Gene3D" id="3.30.300.30">
    <property type="match status" value="3"/>
</dbReference>
<dbReference type="FunFam" id="3.40.50.12780:FF:000012">
    <property type="entry name" value="Non-ribosomal peptide synthetase"/>
    <property type="match status" value="1"/>
</dbReference>